<name>A0ABT6Y108_ALISE</name>
<dbReference type="InterPro" id="IPR029036">
    <property type="entry name" value="P5CR_dimer"/>
</dbReference>
<evidence type="ECO:0000259" key="3">
    <source>
        <dbReference type="Pfam" id="PF03446"/>
    </source>
</evidence>
<gene>
    <name evidence="5" type="ORF">QID03_12755</name>
</gene>
<accession>A0ABT6Y108</accession>
<dbReference type="PANTHER" id="PTHR11645">
    <property type="entry name" value="PYRROLINE-5-CARBOXYLATE REDUCTASE"/>
    <property type="match status" value="1"/>
</dbReference>
<keyword evidence="2" id="KW-0812">Transmembrane</keyword>
<dbReference type="SUPFAM" id="SSF51735">
    <property type="entry name" value="NAD(P)-binding Rossmann-fold domains"/>
    <property type="match status" value="1"/>
</dbReference>
<feature type="domain" description="6-phosphogluconate dehydrogenase NADP-binding" evidence="3">
    <location>
        <begin position="14"/>
        <end position="116"/>
    </location>
</feature>
<dbReference type="PANTHER" id="PTHR11645:SF51">
    <property type="entry name" value="COME OPERON PROTEIN 4"/>
    <property type="match status" value="1"/>
</dbReference>
<evidence type="ECO:0000313" key="5">
    <source>
        <dbReference type="EMBL" id="MDI9261029.1"/>
    </source>
</evidence>
<dbReference type="EMBL" id="JASGCB010000030">
    <property type="protein sequence ID" value="MDI9261029.1"/>
    <property type="molecule type" value="Genomic_DNA"/>
</dbReference>
<sequence>MARARSHRGWPTMTIGIIGTGHMGGMLAALLAETSGERILVFNRTREKATLVAQRHPHISVARDLSEMAEVCDTVLICTRAADGEQVVRDIGPQLVPRALLLTTISTADLAAWQRITPAVPVKMVPSLTQWVKSGAILVVYPDGADRETKRRVEQLLRPIGRPFPIADEQVRVASDLTSCGPAFWARLCSAWAHAAASTGALRPAEAAEFIRDTAVGFARLLEAGWSFDEVLDAICVPGGVTEAGLEAFAGAEEWFADLHRRTARFARGHPPETPPGN</sequence>
<evidence type="ECO:0000313" key="6">
    <source>
        <dbReference type="Proteomes" id="UP001529245"/>
    </source>
</evidence>
<dbReference type="Pfam" id="PF03446">
    <property type="entry name" value="NAD_binding_2"/>
    <property type="match status" value="1"/>
</dbReference>
<dbReference type="SUPFAM" id="SSF48179">
    <property type="entry name" value="6-phosphogluconate dehydrogenase C-terminal domain-like"/>
    <property type="match status" value="1"/>
</dbReference>
<dbReference type="InterPro" id="IPR000304">
    <property type="entry name" value="Pyrroline-COOH_reductase"/>
</dbReference>
<keyword evidence="6" id="KW-1185">Reference proteome</keyword>
<evidence type="ECO:0000256" key="1">
    <source>
        <dbReference type="ARBA" id="ARBA00005525"/>
    </source>
</evidence>
<reference evidence="5 6" key="1">
    <citation type="submission" date="2023-04" db="EMBL/GenBank/DDBJ databases">
        <title>A. sendaiensis sub sp. chiapanensis a novel subspecie with specific adaptation in bacterial cell wall isolated from an active volcano.</title>
        <authorList>
            <person name="Alvarez Gutierrez P.E."/>
            <person name="Ortiz Cortes L.Y."/>
        </authorList>
    </citation>
    <scope>NUCLEOTIDE SEQUENCE [LARGE SCALE GENOMIC DNA]</scope>
    <source>
        <strain evidence="5 6">PA2</strain>
    </source>
</reference>
<keyword evidence="2" id="KW-0472">Membrane</keyword>
<protein>
    <submittedName>
        <fullName evidence="5">Pyrroline-5-carboxylate reductase dimerization domain-containing protein</fullName>
    </submittedName>
</protein>
<dbReference type="Pfam" id="PF14748">
    <property type="entry name" value="P5CR_dimer"/>
    <property type="match status" value="1"/>
</dbReference>
<dbReference type="PIRSF" id="PIRSF000193">
    <property type="entry name" value="Pyrrol-5-carb_rd"/>
    <property type="match status" value="1"/>
</dbReference>
<organism evidence="5 6">
    <name type="scientific">Alicyclobacillus sendaiensis PA2</name>
    <dbReference type="NCBI Taxonomy" id="3029425"/>
    <lineage>
        <taxon>Bacteria</taxon>
        <taxon>Bacillati</taxon>
        <taxon>Bacillota</taxon>
        <taxon>Bacilli</taxon>
        <taxon>Bacillales</taxon>
        <taxon>Alicyclobacillaceae</taxon>
        <taxon>Alicyclobacillus</taxon>
    </lineage>
</organism>
<feature type="transmembrane region" description="Helical" evidence="2">
    <location>
        <begin position="12"/>
        <end position="32"/>
    </location>
</feature>
<dbReference type="Proteomes" id="UP001529245">
    <property type="component" value="Unassembled WGS sequence"/>
</dbReference>
<feature type="domain" description="Pyrroline-5-carboxylate reductase dimerisation" evidence="4">
    <location>
        <begin position="169"/>
        <end position="250"/>
    </location>
</feature>
<dbReference type="RefSeq" id="WP_283204439.1">
    <property type="nucleotide sequence ID" value="NZ_JASGCB010000030.1"/>
</dbReference>
<dbReference type="InterPro" id="IPR006115">
    <property type="entry name" value="6PGDH_NADP-bd"/>
</dbReference>
<dbReference type="Gene3D" id="1.10.3730.10">
    <property type="entry name" value="ProC C-terminal domain-like"/>
    <property type="match status" value="1"/>
</dbReference>
<comment type="similarity">
    <text evidence="1">Belongs to the pyrroline-5-carboxylate reductase family.</text>
</comment>
<evidence type="ECO:0000259" key="4">
    <source>
        <dbReference type="Pfam" id="PF14748"/>
    </source>
</evidence>
<comment type="caution">
    <text evidence="5">The sequence shown here is derived from an EMBL/GenBank/DDBJ whole genome shotgun (WGS) entry which is preliminary data.</text>
</comment>
<proteinExistence type="inferred from homology"/>
<dbReference type="InterPro" id="IPR036291">
    <property type="entry name" value="NAD(P)-bd_dom_sf"/>
</dbReference>
<evidence type="ECO:0000256" key="2">
    <source>
        <dbReference type="SAM" id="Phobius"/>
    </source>
</evidence>
<keyword evidence="2" id="KW-1133">Transmembrane helix</keyword>
<dbReference type="Gene3D" id="3.40.50.720">
    <property type="entry name" value="NAD(P)-binding Rossmann-like Domain"/>
    <property type="match status" value="1"/>
</dbReference>
<dbReference type="InterPro" id="IPR008927">
    <property type="entry name" value="6-PGluconate_DH-like_C_sf"/>
</dbReference>